<protein>
    <recommendedName>
        <fullName evidence="3">F-box domain-containing protein</fullName>
    </recommendedName>
</protein>
<gene>
    <name evidence="1" type="ORF">R3P38DRAFT_2762405</name>
</gene>
<evidence type="ECO:0000313" key="2">
    <source>
        <dbReference type="Proteomes" id="UP001362999"/>
    </source>
</evidence>
<organism evidence="1 2">
    <name type="scientific">Favolaschia claudopus</name>
    <dbReference type="NCBI Taxonomy" id="2862362"/>
    <lineage>
        <taxon>Eukaryota</taxon>
        <taxon>Fungi</taxon>
        <taxon>Dikarya</taxon>
        <taxon>Basidiomycota</taxon>
        <taxon>Agaricomycotina</taxon>
        <taxon>Agaricomycetes</taxon>
        <taxon>Agaricomycetidae</taxon>
        <taxon>Agaricales</taxon>
        <taxon>Marasmiineae</taxon>
        <taxon>Mycenaceae</taxon>
        <taxon>Favolaschia</taxon>
    </lineage>
</organism>
<sequence>MTSFKSLAPELLHRVCSLCAVIEIQCLRLVSKDIAIIADDYLLPVLELYYCLESVRFAQELSQSRISRSVRLICFHADRLNGQTGHYTTDATPGQQRRNLLSYSDWLSGRDPKIHVMSAWGMHSGIYPGSPLRIAYYGNNSRSSLERSCRQALTRGFARIRPAKQRSDQPEFRLADAYQHYVHLCTEQDKLDKDDAFQKMFEQLFVACPCLIDIIVTCGDCLVPTTTYRIQDFTRALAWPKSDPESLQSGVHALNSVLYAASKTNTKIRMLGAGRLGCNFFLQNDDTLAFFTPAFASLTKLLLQLETPFELGLRNEDERDLLVQPLRDSSNQHIPNVLHQMINLQDMTIILPGRTEQGKIPLSGMLGNAESAPHWPQLRRLRLEWCETDEEYLVSFLVRHASTLEFLRLADVEFRASEEWSNAFAKLSGVLTNLQELQLRGKLGNYSFPGTESGPYFRQDAALMREVQEFVLHGSVGGVVVPSTVPLPREPDYSIPIGSVNDEAEEYLKWWLRS</sequence>
<evidence type="ECO:0000313" key="1">
    <source>
        <dbReference type="EMBL" id="KAK7051941.1"/>
    </source>
</evidence>
<dbReference type="EMBL" id="JAWWNJ010000007">
    <property type="protein sequence ID" value="KAK7051941.1"/>
    <property type="molecule type" value="Genomic_DNA"/>
</dbReference>
<keyword evidence="2" id="KW-1185">Reference proteome</keyword>
<proteinExistence type="predicted"/>
<accession>A0AAW0DMG9</accession>
<dbReference type="Proteomes" id="UP001362999">
    <property type="component" value="Unassembled WGS sequence"/>
</dbReference>
<name>A0AAW0DMG9_9AGAR</name>
<evidence type="ECO:0008006" key="3">
    <source>
        <dbReference type="Google" id="ProtNLM"/>
    </source>
</evidence>
<comment type="caution">
    <text evidence="1">The sequence shown here is derived from an EMBL/GenBank/DDBJ whole genome shotgun (WGS) entry which is preliminary data.</text>
</comment>
<dbReference type="AlphaFoldDB" id="A0AAW0DMG9"/>
<reference evidence="1 2" key="1">
    <citation type="journal article" date="2024" name="J Genomics">
        <title>Draft genome sequencing and assembly of Favolaschia claudopus CIRM-BRFM 2984 isolated from oak limbs.</title>
        <authorList>
            <person name="Navarro D."/>
            <person name="Drula E."/>
            <person name="Chaduli D."/>
            <person name="Cazenave R."/>
            <person name="Ahrendt S."/>
            <person name="Wang J."/>
            <person name="Lipzen A."/>
            <person name="Daum C."/>
            <person name="Barry K."/>
            <person name="Grigoriev I.V."/>
            <person name="Favel A."/>
            <person name="Rosso M.N."/>
            <person name="Martin F."/>
        </authorList>
    </citation>
    <scope>NUCLEOTIDE SEQUENCE [LARGE SCALE GENOMIC DNA]</scope>
    <source>
        <strain evidence="1 2">CIRM-BRFM 2984</strain>
    </source>
</reference>
<dbReference type="SUPFAM" id="SSF52047">
    <property type="entry name" value="RNI-like"/>
    <property type="match status" value="1"/>
</dbReference>